<protein>
    <submittedName>
        <fullName evidence="2">Uncharacterized protein</fullName>
    </submittedName>
</protein>
<sequence length="121" mass="13236">MKNQIWSHFLNVLLSVCVVIIISEYQILGSNTYGKPGMWYVMAVSIIIQLVVIGTSLITGATVIGDLYQGFCAFVFVMFISVALLCLPGNLELISILVGVIGIANCSCYFILKLRSGEKRP</sequence>
<keyword evidence="1" id="KW-0812">Transmembrane</keyword>
<name>H1LHE8_9LACO</name>
<gene>
    <name evidence="2" type="ORF">HMPREF9104_02039</name>
</gene>
<proteinExistence type="predicted"/>
<evidence type="ECO:0000313" key="3">
    <source>
        <dbReference type="Proteomes" id="UP000005025"/>
    </source>
</evidence>
<feature type="transmembrane region" description="Helical" evidence="1">
    <location>
        <begin position="9"/>
        <end position="27"/>
    </location>
</feature>
<reference evidence="2 3" key="1">
    <citation type="submission" date="2011-09" db="EMBL/GenBank/DDBJ databases">
        <authorList>
            <person name="Weinstock G."/>
            <person name="Sodergren E."/>
            <person name="Clifton S."/>
            <person name="Fulton L."/>
            <person name="Fulton B."/>
            <person name="Courtney L."/>
            <person name="Fronick C."/>
            <person name="Harrison M."/>
            <person name="Strong C."/>
            <person name="Farmer C."/>
            <person name="Delahaunty K."/>
            <person name="Markovic C."/>
            <person name="Hall O."/>
            <person name="Minx P."/>
            <person name="Tomlinson C."/>
            <person name="Mitreva M."/>
            <person name="Hou S."/>
            <person name="Chen J."/>
            <person name="Wollam A."/>
            <person name="Pepin K.H."/>
            <person name="Johnson M."/>
            <person name="Bhonagiri V."/>
            <person name="Zhang X."/>
            <person name="Suruliraj S."/>
            <person name="Warren W."/>
            <person name="Chinwalla A."/>
            <person name="Mardis E.R."/>
            <person name="Wilson R.K."/>
        </authorList>
    </citation>
    <scope>NUCLEOTIDE SEQUENCE [LARGE SCALE GENOMIC DNA]</scope>
    <source>
        <strain evidence="2 3">F0435</strain>
    </source>
</reference>
<evidence type="ECO:0000256" key="1">
    <source>
        <dbReference type="SAM" id="Phobius"/>
    </source>
</evidence>
<dbReference type="STRING" id="797516.HMPREF9104_02039"/>
<dbReference type="HOGENOM" id="CLU_2035101_0_0_9"/>
<feature type="transmembrane region" description="Helical" evidence="1">
    <location>
        <begin position="39"/>
        <end position="60"/>
    </location>
</feature>
<dbReference type="EMBL" id="AGRJ01000175">
    <property type="protein sequence ID" value="EHO50500.1"/>
    <property type="molecule type" value="Genomic_DNA"/>
</dbReference>
<accession>H1LHE8</accession>
<organism evidence="2 3">
    <name type="scientific">Lentilactobacillus kisonensis F0435</name>
    <dbReference type="NCBI Taxonomy" id="797516"/>
    <lineage>
        <taxon>Bacteria</taxon>
        <taxon>Bacillati</taxon>
        <taxon>Bacillota</taxon>
        <taxon>Bacilli</taxon>
        <taxon>Lactobacillales</taxon>
        <taxon>Lactobacillaceae</taxon>
        <taxon>Lentilactobacillus</taxon>
    </lineage>
</organism>
<feature type="transmembrane region" description="Helical" evidence="1">
    <location>
        <begin position="67"/>
        <end position="87"/>
    </location>
</feature>
<dbReference type="OrthoDB" id="10007638at2"/>
<evidence type="ECO:0000313" key="2">
    <source>
        <dbReference type="EMBL" id="EHO50500.1"/>
    </source>
</evidence>
<dbReference type="RefSeq" id="WP_008857194.1">
    <property type="nucleotide sequence ID" value="NZ_JH591047.1"/>
</dbReference>
<dbReference type="PATRIC" id="fig|797516.3.peg.1824"/>
<keyword evidence="1" id="KW-1133">Transmembrane helix</keyword>
<keyword evidence="1" id="KW-0472">Membrane</keyword>
<dbReference type="Proteomes" id="UP000005025">
    <property type="component" value="Unassembled WGS sequence"/>
</dbReference>
<comment type="caution">
    <text evidence="2">The sequence shown here is derived from an EMBL/GenBank/DDBJ whole genome shotgun (WGS) entry which is preliminary data.</text>
</comment>
<feature type="transmembrane region" description="Helical" evidence="1">
    <location>
        <begin position="93"/>
        <end position="112"/>
    </location>
</feature>
<dbReference type="AlphaFoldDB" id="H1LHE8"/>